<feature type="region of interest" description="Disordered" evidence="1">
    <location>
        <begin position="1"/>
        <end position="21"/>
    </location>
</feature>
<reference evidence="2" key="1">
    <citation type="journal article" date="2019" name="bioRxiv">
        <title>The Genome of the Zebra Mussel, Dreissena polymorpha: A Resource for Invasive Species Research.</title>
        <authorList>
            <person name="McCartney M.A."/>
            <person name="Auch B."/>
            <person name="Kono T."/>
            <person name="Mallez S."/>
            <person name="Zhang Y."/>
            <person name="Obille A."/>
            <person name="Becker A."/>
            <person name="Abrahante J.E."/>
            <person name="Garbe J."/>
            <person name="Badalamenti J.P."/>
            <person name="Herman A."/>
            <person name="Mangelson H."/>
            <person name="Liachko I."/>
            <person name="Sullivan S."/>
            <person name="Sone E.D."/>
            <person name="Koren S."/>
            <person name="Silverstein K.A.T."/>
            <person name="Beckman K.B."/>
            <person name="Gohl D.M."/>
        </authorList>
    </citation>
    <scope>NUCLEOTIDE SEQUENCE</scope>
    <source>
        <strain evidence="2">Duluth1</strain>
        <tissue evidence="2">Whole animal</tissue>
    </source>
</reference>
<comment type="caution">
    <text evidence="2">The sequence shown here is derived from an EMBL/GenBank/DDBJ whole genome shotgun (WGS) entry which is preliminary data.</text>
</comment>
<sequence length="67" mass="7828">MSGWREDSQHNGKMTPGKTFKEMRPWTLQQWRSIMLLSVPIKVLARTIPERLKDTVDKESDENKLAS</sequence>
<dbReference type="AlphaFoldDB" id="A0A9D4D039"/>
<feature type="compositionally biased region" description="Basic and acidic residues" evidence="1">
    <location>
        <begin position="1"/>
        <end position="10"/>
    </location>
</feature>
<gene>
    <name evidence="2" type="ORF">DPMN_041923</name>
</gene>
<proteinExistence type="predicted"/>
<reference evidence="2" key="2">
    <citation type="submission" date="2020-11" db="EMBL/GenBank/DDBJ databases">
        <authorList>
            <person name="McCartney M.A."/>
            <person name="Auch B."/>
            <person name="Kono T."/>
            <person name="Mallez S."/>
            <person name="Becker A."/>
            <person name="Gohl D.M."/>
            <person name="Silverstein K.A.T."/>
            <person name="Koren S."/>
            <person name="Bechman K.B."/>
            <person name="Herman A."/>
            <person name="Abrahante J.E."/>
            <person name="Garbe J."/>
        </authorList>
    </citation>
    <scope>NUCLEOTIDE SEQUENCE</scope>
    <source>
        <strain evidence="2">Duluth1</strain>
        <tissue evidence="2">Whole animal</tissue>
    </source>
</reference>
<protein>
    <submittedName>
        <fullName evidence="2">Uncharacterized protein</fullName>
    </submittedName>
</protein>
<name>A0A9D4D039_DREPO</name>
<evidence type="ECO:0000313" key="3">
    <source>
        <dbReference type="Proteomes" id="UP000828390"/>
    </source>
</evidence>
<evidence type="ECO:0000256" key="1">
    <source>
        <dbReference type="SAM" id="MobiDB-lite"/>
    </source>
</evidence>
<organism evidence="2 3">
    <name type="scientific">Dreissena polymorpha</name>
    <name type="common">Zebra mussel</name>
    <name type="synonym">Mytilus polymorpha</name>
    <dbReference type="NCBI Taxonomy" id="45954"/>
    <lineage>
        <taxon>Eukaryota</taxon>
        <taxon>Metazoa</taxon>
        <taxon>Spiralia</taxon>
        <taxon>Lophotrochozoa</taxon>
        <taxon>Mollusca</taxon>
        <taxon>Bivalvia</taxon>
        <taxon>Autobranchia</taxon>
        <taxon>Heteroconchia</taxon>
        <taxon>Euheterodonta</taxon>
        <taxon>Imparidentia</taxon>
        <taxon>Neoheterodontei</taxon>
        <taxon>Myida</taxon>
        <taxon>Dreissenoidea</taxon>
        <taxon>Dreissenidae</taxon>
        <taxon>Dreissena</taxon>
    </lineage>
</organism>
<evidence type="ECO:0000313" key="2">
    <source>
        <dbReference type="EMBL" id="KAH3735396.1"/>
    </source>
</evidence>
<dbReference type="Proteomes" id="UP000828390">
    <property type="component" value="Unassembled WGS sequence"/>
</dbReference>
<keyword evidence="3" id="KW-1185">Reference proteome</keyword>
<dbReference type="EMBL" id="JAIWYP010000011">
    <property type="protein sequence ID" value="KAH3735396.1"/>
    <property type="molecule type" value="Genomic_DNA"/>
</dbReference>
<accession>A0A9D4D039</accession>